<comment type="caution">
    <text evidence="1">The sequence shown here is derived from an EMBL/GenBank/DDBJ whole genome shotgun (WGS) entry which is preliminary data.</text>
</comment>
<reference evidence="1" key="2">
    <citation type="submission" date="2020-10" db="EMBL/GenBank/DDBJ databases">
        <authorList>
            <person name="Cooper E.A."/>
            <person name="Brenton Z.W."/>
            <person name="Flinn B.S."/>
            <person name="Jenkins J."/>
            <person name="Shu S."/>
            <person name="Flowers D."/>
            <person name="Luo F."/>
            <person name="Wang Y."/>
            <person name="Xia P."/>
            <person name="Barry K."/>
            <person name="Daum C."/>
            <person name="Lipzen A."/>
            <person name="Yoshinaga Y."/>
            <person name="Schmutz J."/>
            <person name="Saski C."/>
            <person name="Vermerris W."/>
            <person name="Kresovich S."/>
        </authorList>
    </citation>
    <scope>NUCLEOTIDE SEQUENCE</scope>
</reference>
<protein>
    <submittedName>
        <fullName evidence="1">Uncharacterized protein</fullName>
    </submittedName>
</protein>
<dbReference type="Proteomes" id="UP000807115">
    <property type="component" value="Chromosome 1"/>
</dbReference>
<sequence>MAITVKKHDRTCWFVLSQDIFEKFYKKGHIFRMLATCNNQFLSGSFFVKKKNHLSESDSICSCTMRKCRRNTLLVLGYVVE</sequence>
<accession>A0A921V0L4</accession>
<organism evidence="1 2">
    <name type="scientific">Sorghum bicolor</name>
    <name type="common">Sorghum</name>
    <name type="synonym">Sorghum vulgare</name>
    <dbReference type="NCBI Taxonomy" id="4558"/>
    <lineage>
        <taxon>Eukaryota</taxon>
        <taxon>Viridiplantae</taxon>
        <taxon>Streptophyta</taxon>
        <taxon>Embryophyta</taxon>
        <taxon>Tracheophyta</taxon>
        <taxon>Spermatophyta</taxon>
        <taxon>Magnoliopsida</taxon>
        <taxon>Liliopsida</taxon>
        <taxon>Poales</taxon>
        <taxon>Poaceae</taxon>
        <taxon>PACMAD clade</taxon>
        <taxon>Panicoideae</taxon>
        <taxon>Andropogonodae</taxon>
        <taxon>Andropogoneae</taxon>
        <taxon>Sorghinae</taxon>
        <taxon>Sorghum</taxon>
    </lineage>
</organism>
<dbReference type="AlphaFoldDB" id="A0A921V0L4"/>
<reference evidence="1" key="1">
    <citation type="journal article" date="2019" name="BMC Genomics">
        <title>A new reference genome for Sorghum bicolor reveals high levels of sequence similarity between sweet and grain genotypes: implications for the genetics of sugar metabolism.</title>
        <authorList>
            <person name="Cooper E.A."/>
            <person name="Brenton Z.W."/>
            <person name="Flinn B.S."/>
            <person name="Jenkins J."/>
            <person name="Shu S."/>
            <person name="Flowers D."/>
            <person name="Luo F."/>
            <person name="Wang Y."/>
            <person name="Xia P."/>
            <person name="Barry K."/>
            <person name="Daum C."/>
            <person name="Lipzen A."/>
            <person name="Yoshinaga Y."/>
            <person name="Schmutz J."/>
            <person name="Saski C."/>
            <person name="Vermerris W."/>
            <person name="Kresovich S."/>
        </authorList>
    </citation>
    <scope>NUCLEOTIDE SEQUENCE</scope>
</reference>
<evidence type="ECO:0000313" key="2">
    <source>
        <dbReference type="Proteomes" id="UP000807115"/>
    </source>
</evidence>
<dbReference type="EMBL" id="CM027680">
    <property type="protein sequence ID" value="KAG0550270.1"/>
    <property type="molecule type" value="Genomic_DNA"/>
</dbReference>
<proteinExistence type="predicted"/>
<evidence type="ECO:0000313" key="1">
    <source>
        <dbReference type="EMBL" id="KAG0550270.1"/>
    </source>
</evidence>
<name>A0A921V0L4_SORBI</name>
<dbReference type="Gramene" id="EER92234">
    <property type="protein sequence ID" value="EER92234"/>
    <property type="gene ID" value="SORBI_3001G300301"/>
</dbReference>
<gene>
    <name evidence="1" type="ORF">BDA96_01G324600</name>
</gene>